<evidence type="ECO:0000313" key="2">
    <source>
        <dbReference type="EMBL" id="EUN29660.1"/>
    </source>
</evidence>
<keyword evidence="3" id="KW-1185">Reference proteome</keyword>
<dbReference type="OrthoDB" id="3797806at2759"/>
<evidence type="ECO:0000313" key="3">
    <source>
        <dbReference type="Proteomes" id="UP000054337"/>
    </source>
</evidence>
<dbReference type="AlphaFoldDB" id="W7EUQ6"/>
<feature type="region of interest" description="Disordered" evidence="1">
    <location>
        <begin position="313"/>
        <end position="408"/>
    </location>
</feature>
<dbReference type="RefSeq" id="XP_014559175.1">
    <property type="nucleotide sequence ID" value="XM_014703689.1"/>
</dbReference>
<feature type="compositionally biased region" description="Low complexity" evidence="1">
    <location>
        <begin position="335"/>
        <end position="345"/>
    </location>
</feature>
<dbReference type="GeneID" id="26251389"/>
<sequence>MGSLIATNLLWLHILQRGQRKSSGGFYLIDLAWLMVLHHQISVNLSRLQYNTNMELVGCAASVSQLLVYLSSSATSLQRLYTELIHCNSTYRDEAINIRLLLHTIQRLGQQQVNDNDDHSPVLPVLISISGIACQVLHLLKPKRIFGIDWAPVTSQDKISSAFETLDKKRNLLQLYISQEHQEALLDLRQTVESSCKNIRVETPIVGSNRKSTSHSAEYTTGASMDPHPNQPAGQSTKRLRIKMTGAKIEGYNSMFNGHKEGDIEGELGDSTFGSTAGNFVGNASDETERMFLQSSRCNQGCSHPDYAYMPARAPPSQGNHAREAKPRFHDISSDRFISSRDSSSYQGADYRAEVREPSWHGTHHAQHLERNFTSQQYGAQQVQGPERDTASPRYSNRQIETSRPQSG</sequence>
<feature type="compositionally biased region" description="Polar residues" evidence="1">
    <location>
        <begin position="372"/>
        <end position="384"/>
    </location>
</feature>
<dbReference type="HOGENOM" id="CLU_674371_0_0_1"/>
<feature type="compositionally biased region" description="Polar residues" evidence="1">
    <location>
        <begin position="393"/>
        <end position="408"/>
    </location>
</feature>
<dbReference type="Proteomes" id="UP000054337">
    <property type="component" value="Unassembled WGS sequence"/>
</dbReference>
<evidence type="ECO:0000256" key="1">
    <source>
        <dbReference type="SAM" id="MobiDB-lite"/>
    </source>
</evidence>
<dbReference type="EMBL" id="KI968711">
    <property type="protein sequence ID" value="EUN29660.1"/>
    <property type="molecule type" value="Genomic_DNA"/>
</dbReference>
<organism evidence="2 3">
    <name type="scientific">Bipolaris victoriae (strain FI3)</name>
    <name type="common">Victoria blight of oats agent</name>
    <name type="synonym">Cochliobolus victoriae</name>
    <dbReference type="NCBI Taxonomy" id="930091"/>
    <lineage>
        <taxon>Eukaryota</taxon>
        <taxon>Fungi</taxon>
        <taxon>Dikarya</taxon>
        <taxon>Ascomycota</taxon>
        <taxon>Pezizomycotina</taxon>
        <taxon>Dothideomycetes</taxon>
        <taxon>Pleosporomycetidae</taxon>
        <taxon>Pleosporales</taxon>
        <taxon>Pleosporineae</taxon>
        <taxon>Pleosporaceae</taxon>
        <taxon>Bipolaris</taxon>
    </lineage>
</organism>
<name>W7EUQ6_BIPV3</name>
<feature type="compositionally biased region" description="Basic and acidic residues" evidence="1">
    <location>
        <begin position="321"/>
        <end position="334"/>
    </location>
</feature>
<accession>W7EUQ6</accession>
<gene>
    <name evidence="2" type="ORF">COCVIDRAFT_13809</name>
</gene>
<feature type="compositionally biased region" description="Polar residues" evidence="1">
    <location>
        <begin position="209"/>
        <end position="223"/>
    </location>
</feature>
<protein>
    <submittedName>
        <fullName evidence="2">Uncharacterized protein</fullName>
    </submittedName>
</protein>
<proteinExistence type="predicted"/>
<feature type="region of interest" description="Disordered" evidence="1">
    <location>
        <begin position="207"/>
        <end position="238"/>
    </location>
</feature>
<reference evidence="2 3" key="1">
    <citation type="journal article" date="2013" name="PLoS Genet.">
        <title>Comparative genome structure, secondary metabolite, and effector coding capacity across Cochliobolus pathogens.</title>
        <authorList>
            <person name="Condon B.J."/>
            <person name="Leng Y."/>
            <person name="Wu D."/>
            <person name="Bushley K.E."/>
            <person name="Ohm R.A."/>
            <person name="Otillar R."/>
            <person name="Martin J."/>
            <person name="Schackwitz W."/>
            <person name="Grimwood J."/>
            <person name="MohdZainudin N."/>
            <person name="Xue C."/>
            <person name="Wang R."/>
            <person name="Manning V.A."/>
            <person name="Dhillon B."/>
            <person name="Tu Z.J."/>
            <person name="Steffenson B.J."/>
            <person name="Salamov A."/>
            <person name="Sun H."/>
            <person name="Lowry S."/>
            <person name="LaButti K."/>
            <person name="Han J."/>
            <person name="Copeland A."/>
            <person name="Lindquist E."/>
            <person name="Barry K."/>
            <person name="Schmutz J."/>
            <person name="Baker S.E."/>
            <person name="Ciuffetti L.M."/>
            <person name="Grigoriev I.V."/>
            <person name="Zhong S."/>
            <person name="Turgeon B.G."/>
        </authorList>
    </citation>
    <scope>NUCLEOTIDE SEQUENCE [LARGE SCALE GENOMIC DNA]</scope>
    <source>
        <strain evidence="2 3">FI3</strain>
    </source>
</reference>